<keyword evidence="2" id="KW-0540">Nuclease</keyword>
<keyword evidence="7" id="KW-0325">Glycoprotein</keyword>
<dbReference type="OMA" id="KSINNTH"/>
<organism evidence="8 9">
    <name type="scientific">Gonapodya prolifera (strain JEL478)</name>
    <name type="common">Monoblepharis prolifera</name>
    <dbReference type="NCBI Taxonomy" id="1344416"/>
    <lineage>
        <taxon>Eukaryota</taxon>
        <taxon>Fungi</taxon>
        <taxon>Fungi incertae sedis</taxon>
        <taxon>Chytridiomycota</taxon>
        <taxon>Chytridiomycota incertae sedis</taxon>
        <taxon>Monoblepharidomycetes</taxon>
        <taxon>Monoblepharidales</taxon>
        <taxon>Gonapodyaceae</taxon>
        <taxon>Gonapodya</taxon>
    </lineage>
</organism>
<evidence type="ECO:0000256" key="5">
    <source>
        <dbReference type="ARBA" id="ARBA00022801"/>
    </source>
</evidence>
<evidence type="ECO:0000313" key="9">
    <source>
        <dbReference type="Proteomes" id="UP000070544"/>
    </source>
</evidence>
<keyword evidence="5" id="KW-0378">Hydrolase</keyword>
<name>A0A139AHD6_GONPJ</name>
<dbReference type="STRING" id="1344416.A0A139AHD6"/>
<dbReference type="EMBL" id="KQ965759">
    <property type="protein sequence ID" value="KXS15823.1"/>
    <property type="molecule type" value="Genomic_DNA"/>
</dbReference>
<dbReference type="PANTHER" id="PTHR33146">
    <property type="entry name" value="ENDONUCLEASE 4"/>
    <property type="match status" value="1"/>
</dbReference>
<dbReference type="CDD" id="cd11010">
    <property type="entry name" value="S1-P1_nuclease"/>
    <property type="match status" value="1"/>
</dbReference>
<dbReference type="GO" id="GO:0046872">
    <property type="term" value="F:metal ion binding"/>
    <property type="evidence" value="ECO:0007669"/>
    <property type="project" value="UniProtKB-KW"/>
</dbReference>
<dbReference type="Pfam" id="PF02265">
    <property type="entry name" value="S1-P1_nuclease"/>
    <property type="match status" value="1"/>
</dbReference>
<dbReference type="InterPro" id="IPR003154">
    <property type="entry name" value="S1/P1nuclease"/>
</dbReference>
<accession>A0A139AHD6</accession>
<evidence type="ECO:0000256" key="2">
    <source>
        <dbReference type="ARBA" id="ARBA00022722"/>
    </source>
</evidence>
<keyword evidence="4" id="KW-0255">Endonuclease</keyword>
<gene>
    <name evidence="8" type="ORF">M427DRAFT_309449</name>
</gene>
<dbReference type="AlphaFoldDB" id="A0A139AHD6"/>
<evidence type="ECO:0000256" key="4">
    <source>
        <dbReference type="ARBA" id="ARBA00022759"/>
    </source>
</evidence>
<evidence type="ECO:0000256" key="3">
    <source>
        <dbReference type="ARBA" id="ARBA00022723"/>
    </source>
</evidence>
<evidence type="ECO:0000313" key="8">
    <source>
        <dbReference type="EMBL" id="KXS15823.1"/>
    </source>
</evidence>
<keyword evidence="3" id="KW-0479">Metal-binding</keyword>
<dbReference type="GO" id="GO:0003676">
    <property type="term" value="F:nucleic acid binding"/>
    <property type="evidence" value="ECO:0007669"/>
    <property type="project" value="InterPro"/>
</dbReference>
<comment type="similarity">
    <text evidence="1">Belongs to the nuclease type I family.</text>
</comment>
<dbReference type="GO" id="GO:0004519">
    <property type="term" value="F:endonuclease activity"/>
    <property type="evidence" value="ECO:0007669"/>
    <property type="project" value="UniProtKB-KW"/>
</dbReference>
<proteinExistence type="inferred from homology"/>
<evidence type="ECO:0000256" key="1">
    <source>
        <dbReference type="ARBA" id="ARBA00009547"/>
    </source>
</evidence>
<evidence type="ECO:0000256" key="7">
    <source>
        <dbReference type="ARBA" id="ARBA00023180"/>
    </source>
</evidence>
<dbReference type="Proteomes" id="UP000070544">
    <property type="component" value="Unassembled WGS sequence"/>
</dbReference>
<evidence type="ECO:0000256" key="6">
    <source>
        <dbReference type="ARBA" id="ARBA00023157"/>
    </source>
</evidence>
<dbReference type="Gene3D" id="1.10.575.10">
    <property type="entry name" value="P1 Nuclease"/>
    <property type="match status" value="1"/>
</dbReference>
<sequence length="359" mass="39596">MCHQLYCLCIPPRFHLKPRANIHVSSMWRFALIVTLASAAVPTVFAWGDGLAHPVIGELAQTLLSAKGRQLVESLVDPKYEGSLGGQTCNWADYWRFNHRNTGPWHFVDMNATPPSKCGYSPEDCADGNCIIGALTAQTYQLLNTKCEKSINNTHALQFIAHFIGDVTQPLHTVGRDIGGNSDHVKFDGRTTNFHAIHDAHIPDKRAEEVGAGKDARAYAGFLANLYGSKAEIYASRKYVDLVAMDTYGNLKAAINMAVDSNVLDCSSTGFWNLYDEDPAQDFGKTYYEVVKLPLEEQIAKLAAWINAIADQCLNDYSSTANASPQSPAVPIIVPQNRQVDWATPSARNWKLRRALAPN</sequence>
<dbReference type="OrthoDB" id="441446at2759"/>
<dbReference type="GO" id="GO:0006308">
    <property type="term" value="P:DNA catabolic process"/>
    <property type="evidence" value="ECO:0007669"/>
    <property type="project" value="InterPro"/>
</dbReference>
<keyword evidence="9" id="KW-1185">Reference proteome</keyword>
<protein>
    <submittedName>
        <fullName evidence="8">Phospholipase C/P1 nuclease</fullName>
    </submittedName>
</protein>
<dbReference type="InterPro" id="IPR008947">
    <property type="entry name" value="PLipase_C/P1_nuclease_dom_sf"/>
</dbReference>
<keyword evidence="6" id="KW-1015">Disulfide bond</keyword>
<dbReference type="GO" id="GO:0016788">
    <property type="term" value="F:hydrolase activity, acting on ester bonds"/>
    <property type="evidence" value="ECO:0007669"/>
    <property type="project" value="InterPro"/>
</dbReference>
<dbReference type="PANTHER" id="PTHR33146:SF26">
    <property type="entry name" value="ENDONUCLEASE 4"/>
    <property type="match status" value="1"/>
</dbReference>
<reference evidence="8 9" key="1">
    <citation type="journal article" date="2015" name="Genome Biol. Evol.">
        <title>Phylogenomic analyses indicate that early fungi evolved digesting cell walls of algal ancestors of land plants.</title>
        <authorList>
            <person name="Chang Y."/>
            <person name="Wang S."/>
            <person name="Sekimoto S."/>
            <person name="Aerts A.L."/>
            <person name="Choi C."/>
            <person name="Clum A."/>
            <person name="LaButti K.M."/>
            <person name="Lindquist E.A."/>
            <person name="Yee Ngan C."/>
            <person name="Ohm R.A."/>
            <person name="Salamov A.A."/>
            <person name="Grigoriev I.V."/>
            <person name="Spatafora J.W."/>
            <person name="Berbee M.L."/>
        </authorList>
    </citation>
    <scope>NUCLEOTIDE SEQUENCE [LARGE SCALE GENOMIC DNA]</scope>
    <source>
        <strain evidence="8 9">JEL478</strain>
    </source>
</reference>
<dbReference type="SUPFAM" id="SSF48537">
    <property type="entry name" value="Phospholipase C/P1 nuclease"/>
    <property type="match status" value="1"/>
</dbReference>